<protein>
    <submittedName>
        <fullName evidence="1">Alpha 1,4-glycosyltransferase family protein</fullName>
    </submittedName>
</protein>
<reference evidence="1 2" key="1">
    <citation type="journal article" date="2023" name="Science">
        <title>Complex scaffold remodeling in plant triterpene biosynthesis.</title>
        <authorList>
            <person name="De La Pena R."/>
            <person name="Hodgson H."/>
            <person name="Liu J.C."/>
            <person name="Stephenson M.J."/>
            <person name="Martin A.C."/>
            <person name="Owen C."/>
            <person name="Harkess A."/>
            <person name="Leebens-Mack J."/>
            <person name="Jimenez L.E."/>
            <person name="Osbourn A."/>
            <person name="Sattely E.S."/>
        </authorList>
    </citation>
    <scope>NUCLEOTIDE SEQUENCE [LARGE SCALE GENOMIC DNA]</scope>
    <source>
        <strain evidence="2">cv. JPN11</strain>
        <tissue evidence="1">Leaf</tissue>
    </source>
</reference>
<keyword evidence="2" id="KW-1185">Reference proteome</keyword>
<name>A0ACC1WZN0_MELAZ</name>
<evidence type="ECO:0000313" key="2">
    <source>
        <dbReference type="Proteomes" id="UP001164539"/>
    </source>
</evidence>
<gene>
    <name evidence="1" type="ORF">OWV82_021380</name>
</gene>
<organism evidence="1 2">
    <name type="scientific">Melia azedarach</name>
    <name type="common">Chinaberry tree</name>
    <dbReference type="NCBI Taxonomy" id="155640"/>
    <lineage>
        <taxon>Eukaryota</taxon>
        <taxon>Viridiplantae</taxon>
        <taxon>Streptophyta</taxon>
        <taxon>Embryophyta</taxon>
        <taxon>Tracheophyta</taxon>
        <taxon>Spermatophyta</taxon>
        <taxon>Magnoliopsida</taxon>
        <taxon>eudicotyledons</taxon>
        <taxon>Gunneridae</taxon>
        <taxon>Pentapetalae</taxon>
        <taxon>rosids</taxon>
        <taxon>malvids</taxon>
        <taxon>Sapindales</taxon>
        <taxon>Meliaceae</taxon>
        <taxon>Melia</taxon>
    </lineage>
</organism>
<dbReference type="Proteomes" id="UP001164539">
    <property type="component" value="Chromosome 12"/>
</dbReference>
<proteinExistence type="predicted"/>
<sequence>MSNTRLFTQTAKSPVFSTISFALIVFLVYAVAFISKFSVHPSEINASEVLNAPPQIPSDTQNVADKTSQVQAPKAEKSSDTIPQVSTVQEMNEADELDEEEDAETPDPLIPPAKASKEQRMEWFRRKLPELEILNSTNRSRKFHGRVVKFFDNQCAIQFFMIWFSPTRMFGPRDFLSVDTLMKTNPEACLVLLSRSLDTRRGYKILKPLLDRGFKILAVTPDLPSLVKNTPAEAWLKKIKSGKIDPGKNPLAIHLSDLIRLAVLYKYGGVYLDTDFIILKDFKGLRNAVGVQGEDQVTHKWTTLNGAAMVFDKEQPILFEFLQEYAATFDGNKWGHNGPYLLTRVIKRIDDLSWYNLTILPTKAFYPVNWVQIKSFYNTPATPEDSKWVEETVQELNKETYGLHLWNKVTRGFVINERSVIDRLIKSHCLVCKKTYNS</sequence>
<dbReference type="EMBL" id="CM051405">
    <property type="protein sequence ID" value="KAJ4704477.1"/>
    <property type="molecule type" value="Genomic_DNA"/>
</dbReference>
<evidence type="ECO:0000313" key="1">
    <source>
        <dbReference type="EMBL" id="KAJ4704477.1"/>
    </source>
</evidence>
<accession>A0ACC1WZN0</accession>
<comment type="caution">
    <text evidence="1">The sequence shown here is derived from an EMBL/GenBank/DDBJ whole genome shotgun (WGS) entry which is preliminary data.</text>
</comment>